<accession>A0A8H3IS00</accession>
<dbReference type="OrthoDB" id="47375at2759"/>
<evidence type="ECO:0000313" key="2">
    <source>
        <dbReference type="Proteomes" id="UP000664534"/>
    </source>
</evidence>
<dbReference type="EMBL" id="CAJPDT010000053">
    <property type="protein sequence ID" value="CAF9929408.1"/>
    <property type="molecule type" value="Genomic_DNA"/>
</dbReference>
<keyword evidence="2" id="KW-1185">Reference proteome</keyword>
<gene>
    <name evidence="1" type="ORF">IMSHALPRED_007902</name>
</gene>
<dbReference type="AlphaFoldDB" id="A0A8H3IS00"/>
<evidence type="ECO:0000313" key="1">
    <source>
        <dbReference type="EMBL" id="CAF9929408.1"/>
    </source>
</evidence>
<evidence type="ECO:0008006" key="3">
    <source>
        <dbReference type="Google" id="ProtNLM"/>
    </source>
</evidence>
<organism evidence="1 2">
    <name type="scientific">Imshaugia aleurites</name>
    <dbReference type="NCBI Taxonomy" id="172621"/>
    <lineage>
        <taxon>Eukaryota</taxon>
        <taxon>Fungi</taxon>
        <taxon>Dikarya</taxon>
        <taxon>Ascomycota</taxon>
        <taxon>Pezizomycotina</taxon>
        <taxon>Lecanoromycetes</taxon>
        <taxon>OSLEUM clade</taxon>
        <taxon>Lecanoromycetidae</taxon>
        <taxon>Lecanorales</taxon>
        <taxon>Lecanorineae</taxon>
        <taxon>Parmeliaceae</taxon>
        <taxon>Imshaugia</taxon>
    </lineage>
</organism>
<sequence length="354" mass="40229">MVPFWSTPEDLFPTAASQISGTLPSVSKAYSFSICHHEPINLTQSLWLLLLPASNSMFSRVFEGNRSRKKHCLGLLAWTYELCPRVFLPPLQLLDLKLRILLLSRIVRRRLSSAMIIEDDADWDLNLRSMMEYFALGSQTLLDTSQDENKAPRSPYGDGWDLLWFGHCASSTAEGDDRRVVIRNDPNVPPPEHRLNYGEVPNMSLYDNNTRIIFFSAGSTCTYAYALSYRGAIKVLDYLAIDIFNQPVDFGLHDMCEKKDRGFKCISVFPQIFGDHKPAGSQDRDTDMTNRNITGVREKGFTYNTVHSTRLNSKHLIDGRTDLVENQYGKDPHLGEPISIEYRTGVEEGKLQSH</sequence>
<protein>
    <recommendedName>
        <fullName evidence="3">Glycosyltransferase family 25 protein</fullName>
    </recommendedName>
</protein>
<dbReference type="Proteomes" id="UP000664534">
    <property type="component" value="Unassembled WGS sequence"/>
</dbReference>
<reference evidence="1" key="1">
    <citation type="submission" date="2021-03" db="EMBL/GenBank/DDBJ databases">
        <authorList>
            <person name="Tagirdzhanova G."/>
        </authorList>
    </citation>
    <scope>NUCLEOTIDE SEQUENCE</scope>
</reference>
<proteinExistence type="predicted"/>
<name>A0A8H3IS00_9LECA</name>
<comment type="caution">
    <text evidence="1">The sequence shown here is derived from an EMBL/GenBank/DDBJ whole genome shotgun (WGS) entry which is preliminary data.</text>
</comment>